<organism evidence="3 4">
    <name type="scientific">Microbotryum saponariae</name>
    <dbReference type="NCBI Taxonomy" id="289078"/>
    <lineage>
        <taxon>Eukaryota</taxon>
        <taxon>Fungi</taxon>
        <taxon>Dikarya</taxon>
        <taxon>Basidiomycota</taxon>
        <taxon>Pucciniomycotina</taxon>
        <taxon>Microbotryomycetes</taxon>
        <taxon>Microbotryales</taxon>
        <taxon>Microbotryaceae</taxon>
        <taxon>Microbotryum</taxon>
    </lineage>
</organism>
<dbReference type="AlphaFoldDB" id="A0A2X0L870"/>
<dbReference type="Pfam" id="PF00169">
    <property type="entry name" value="PH"/>
    <property type="match status" value="2"/>
</dbReference>
<dbReference type="PANTHER" id="PTHR14336:SF8">
    <property type="entry name" value="PROTEIN OPY1"/>
    <property type="match status" value="1"/>
</dbReference>
<feature type="region of interest" description="Disordered" evidence="1">
    <location>
        <begin position="504"/>
        <end position="591"/>
    </location>
</feature>
<gene>
    <name evidence="3" type="ORF">BZ3500_MVSOF-1268-A1-R1_CHR11-3G03583</name>
</gene>
<evidence type="ECO:0000313" key="3">
    <source>
        <dbReference type="EMBL" id="SCZ95071.1"/>
    </source>
</evidence>
<feature type="compositionally biased region" description="Polar residues" evidence="1">
    <location>
        <begin position="66"/>
        <end position="76"/>
    </location>
</feature>
<dbReference type="InterPro" id="IPR001849">
    <property type="entry name" value="PH_domain"/>
</dbReference>
<feature type="compositionally biased region" description="Basic and acidic residues" evidence="1">
    <location>
        <begin position="797"/>
        <end position="813"/>
    </location>
</feature>
<feature type="compositionally biased region" description="Gly residues" evidence="1">
    <location>
        <begin position="666"/>
        <end position="682"/>
    </location>
</feature>
<feature type="region of interest" description="Disordered" evidence="1">
    <location>
        <begin position="772"/>
        <end position="820"/>
    </location>
</feature>
<dbReference type="STRING" id="289078.A0A2X0L870"/>
<dbReference type="SUPFAM" id="SSF50729">
    <property type="entry name" value="PH domain-like"/>
    <property type="match status" value="2"/>
</dbReference>
<accession>A0A2X0L870</accession>
<dbReference type="Proteomes" id="UP000249723">
    <property type="component" value="Unassembled WGS sequence"/>
</dbReference>
<evidence type="ECO:0000313" key="4">
    <source>
        <dbReference type="Proteomes" id="UP000249723"/>
    </source>
</evidence>
<reference evidence="4" key="1">
    <citation type="submission" date="2016-10" db="EMBL/GenBank/DDBJ databases">
        <authorList>
            <person name="Jeantristanb JTB J.-T."/>
            <person name="Ricardo R."/>
        </authorList>
    </citation>
    <scope>NUCLEOTIDE SEQUENCE [LARGE SCALE GENOMIC DNA]</scope>
</reference>
<dbReference type="PROSITE" id="PS50003">
    <property type="entry name" value="PH_DOMAIN"/>
    <property type="match status" value="2"/>
</dbReference>
<evidence type="ECO:0000259" key="2">
    <source>
        <dbReference type="PROSITE" id="PS50003"/>
    </source>
</evidence>
<feature type="compositionally biased region" description="Low complexity" evidence="1">
    <location>
        <begin position="77"/>
        <end position="99"/>
    </location>
</feature>
<proteinExistence type="predicted"/>
<feature type="compositionally biased region" description="Low complexity" evidence="1">
    <location>
        <begin position="106"/>
        <end position="122"/>
    </location>
</feature>
<feature type="region of interest" description="Disordered" evidence="1">
    <location>
        <begin position="301"/>
        <end position="433"/>
    </location>
</feature>
<feature type="region of interest" description="Disordered" evidence="1">
    <location>
        <begin position="666"/>
        <end position="694"/>
    </location>
</feature>
<feature type="compositionally biased region" description="Polar residues" evidence="1">
    <location>
        <begin position="555"/>
        <end position="568"/>
    </location>
</feature>
<dbReference type="InterPro" id="IPR051707">
    <property type="entry name" value="PI-Interact_SigTrans_Reg"/>
</dbReference>
<feature type="compositionally biased region" description="Polar residues" evidence="1">
    <location>
        <begin position="455"/>
        <end position="468"/>
    </location>
</feature>
<dbReference type="SMART" id="SM00233">
    <property type="entry name" value="PH"/>
    <property type="match status" value="2"/>
</dbReference>
<feature type="compositionally biased region" description="Pro residues" evidence="1">
    <location>
        <begin position="17"/>
        <end position="26"/>
    </location>
</feature>
<protein>
    <submittedName>
        <fullName evidence="3">BZ3500_MvSof-1268-A1-R1_Chr11-3g03583 protein</fullName>
    </submittedName>
</protein>
<feature type="domain" description="PH" evidence="2">
    <location>
        <begin position="591"/>
        <end position="735"/>
    </location>
</feature>
<feature type="compositionally biased region" description="Low complexity" evidence="1">
    <location>
        <begin position="382"/>
        <end position="393"/>
    </location>
</feature>
<feature type="region of interest" description="Disordered" evidence="1">
    <location>
        <begin position="1"/>
        <end position="158"/>
    </location>
</feature>
<evidence type="ECO:0000256" key="1">
    <source>
        <dbReference type="SAM" id="MobiDB-lite"/>
    </source>
</evidence>
<feature type="compositionally biased region" description="Low complexity" evidence="1">
    <location>
        <begin position="131"/>
        <end position="143"/>
    </location>
</feature>
<feature type="compositionally biased region" description="Polar residues" evidence="1">
    <location>
        <begin position="338"/>
        <end position="347"/>
    </location>
</feature>
<dbReference type="Gene3D" id="2.30.29.30">
    <property type="entry name" value="Pleckstrin-homology domain (PH domain)/Phosphotyrosine-binding domain (PTB)"/>
    <property type="match status" value="2"/>
</dbReference>
<dbReference type="InterPro" id="IPR011993">
    <property type="entry name" value="PH-like_dom_sf"/>
</dbReference>
<feature type="compositionally biased region" description="Gly residues" evidence="1">
    <location>
        <begin position="394"/>
        <end position="408"/>
    </location>
</feature>
<name>A0A2X0L870_9BASI</name>
<feature type="region of interest" description="Disordered" evidence="1">
    <location>
        <begin position="453"/>
        <end position="473"/>
    </location>
</feature>
<feature type="domain" description="PH" evidence="2">
    <location>
        <begin position="182"/>
        <end position="299"/>
    </location>
</feature>
<sequence length="820" mass="84262">MHHHCPDATIPLKTPNSPTPVLPPTPQDVKRRLSVLVPRVDTSATTAASGSTSSAGQSRFAPASPSMPTSPGANLNASMGSKQAQASSSALSSSGMSSTSEDEADTSSSTTAQARNNQNNAQVPLSAISEADSGTDSDASSDAAGERSHRRARGLGVPADQVTKAMERLRISRESSRLAESVALKGGYLMKKGERRKAWKRRWFVLRGGRLAMYKNEKVRNSRFRTLYKALLTVLEMTAQEYRLLRLIPLADIHTCSPIELKKHAHTFGIVTPKRTYYVKADSEREVREWCQAVQQAKRDLTASTTVTSLPDGGSGDITPLGKGARSPGVGKLVPNLPNLSTSTTAAEQRGSFIPSPELQPMRNFPSSPIAVGGPINGTEAGSGLSSSYTSTSSGGGGGGAAGLGIPGASGSTNRSGSTAPPNSFAPGAEGALGLRGADGHTLELNAVDAGLARQGSQQRSNSIVSDRSTGRDSYLGVNVAGASATGGGGGDYFGGGSGALSRTSMSLNPPLSPGGGGGVSSSEDEDGFDTYDASWIGTSTAPPASPGPAGGTSRQLTFAEQAPTTPLRSPVAPTTNPPSTPGTGFTDPNKIILSGYLMKQGKRKTWRKRWFVLMSTRLMYSRSHMEGKIHRQIPLSKILDAIEFEGTKTGGGGVMGSIPGTPLLGNGGSSSTGGGSGGAGGLNTMPGSDGRAGGTGSTFDHCFKIITPKRTFLVCAPSEEDEIKWLAALQCLVQRKNGTNGAVVGGVATTSGGSGGGAGAGAPIAQTTSTSSASLVAQAPPVTRRPSALGIGRKRSVTDAAKEAVDEVERRYHPTSQVA</sequence>
<dbReference type="OrthoDB" id="2157866at2759"/>
<dbReference type="FunFam" id="2.30.29.30:FF:000286">
    <property type="entry name" value="PH-protein kinase domain containing protein"/>
    <property type="match status" value="1"/>
</dbReference>
<feature type="compositionally biased region" description="Low complexity" evidence="1">
    <location>
        <begin position="42"/>
        <end position="56"/>
    </location>
</feature>
<feature type="compositionally biased region" description="Polar residues" evidence="1">
    <location>
        <begin position="413"/>
        <end position="422"/>
    </location>
</feature>
<dbReference type="PANTHER" id="PTHR14336">
    <property type="entry name" value="TANDEM PH DOMAIN CONTAINING PROTEIN"/>
    <property type="match status" value="1"/>
</dbReference>
<dbReference type="EMBL" id="FMWP01000060">
    <property type="protein sequence ID" value="SCZ95071.1"/>
    <property type="molecule type" value="Genomic_DNA"/>
</dbReference>
<keyword evidence="4" id="KW-1185">Reference proteome</keyword>